<organism evidence="2 3">
    <name type="scientific">Vibrio zhanjiangensis</name>
    <dbReference type="NCBI Taxonomy" id="1046128"/>
    <lineage>
        <taxon>Bacteria</taxon>
        <taxon>Pseudomonadati</taxon>
        <taxon>Pseudomonadota</taxon>
        <taxon>Gammaproteobacteria</taxon>
        <taxon>Vibrionales</taxon>
        <taxon>Vibrionaceae</taxon>
        <taxon>Vibrio</taxon>
    </lineage>
</organism>
<dbReference type="Gene3D" id="1.20.5.620">
    <property type="entry name" value="F1F0 ATP synthase subunit B, membrane domain"/>
    <property type="match status" value="1"/>
</dbReference>
<protein>
    <submittedName>
        <fullName evidence="2">Uncharacterized protein</fullName>
    </submittedName>
</protein>
<evidence type="ECO:0000313" key="3">
    <source>
        <dbReference type="Proteomes" id="UP001157138"/>
    </source>
</evidence>
<comment type="caution">
    <text evidence="2">The sequence shown here is derived from an EMBL/GenBank/DDBJ whole genome shotgun (WGS) entry which is preliminary data.</text>
</comment>
<accession>A0ABQ6EZ28</accession>
<feature type="coiled-coil region" evidence="1">
    <location>
        <begin position="31"/>
        <end position="77"/>
    </location>
</feature>
<gene>
    <name evidence="2" type="ORF">GCM10007938_16130</name>
</gene>
<evidence type="ECO:0000256" key="1">
    <source>
        <dbReference type="SAM" id="Coils"/>
    </source>
</evidence>
<dbReference type="EMBL" id="BSPW01000027">
    <property type="protein sequence ID" value="GLT17835.1"/>
    <property type="molecule type" value="Genomic_DNA"/>
</dbReference>
<proteinExistence type="predicted"/>
<keyword evidence="1" id="KW-0175">Coiled coil</keyword>
<dbReference type="Proteomes" id="UP001157138">
    <property type="component" value="Unassembled WGS sequence"/>
</dbReference>
<dbReference type="RefSeq" id="WP_284191735.1">
    <property type="nucleotide sequence ID" value="NZ_BSPW01000027.1"/>
</dbReference>
<evidence type="ECO:0000313" key="2">
    <source>
        <dbReference type="EMBL" id="GLT17835.1"/>
    </source>
</evidence>
<name>A0ABQ6EZ28_9VIBR</name>
<reference evidence="3" key="1">
    <citation type="journal article" date="2019" name="Int. J. Syst. Evol. Microbiol.">
        <title>The Global Catalogue of Microorganisms (GCM) 10K type strain sequencing project: providing services to taxonomists for standard genome sequencing and annotation.</title>
        <authorList>
            <consortium name="The Broad Institute Genomics Platform"/>
            <consortium name="The Broad Institute Genome Sequencing Center for Infectious Disease"/>
            <person name="Wu L."/>
            <person name="Ma J."/>
        </authorList>
    </citation>
    <scope>NUCLEOTIDE SEQUENCE [LARGE SCALE GENOMIC DNA]</scope>
    <source>
        <strain evidence="3">NBRC 108723</strain>
    </source>
</reference>
<sequence length="220" mass="25121">MAREIFTKIGIEEITSLQNTKIISADELSTLTHIEESKTNGQNEIEKLLDEARQEAKKIIESALSEKQAIINKAQNQALSVQKLDECSLENKQRAYWKNSISSLEQQIENIVSDILSNIIHDCDRKDLIRSLIRQGLEFLDLSQSICVRVPMNLKHQMSESFPDLIIEGEEDLIDALEIESDNEVYLLSIDNVRPLLCSKKSQQTQSYHEPNMSEIDATY</sequence>
<keyword evidence="3" id="KW-1185">Reference proteome</keyword>